<reference evidence="7 8" key="1">
    <citation type="submission" date="2019-12" db="EMBL/GenBank/DDBJ databases">
        <title>Shewanella insulae sp. nov., isolated from a tidal flat.</title>
        <authorList>
            <person name="Yoon J.-H."/>
        </authorList>
    </citation>
    <scope>NUCLEOTIDE SEQUENCE [LARGE SCALE GENOMIC DNA]</scope>
    <source>
        <strain evidence="7 8">JBTF-M18</strain>
    </source>
</reference>
<organism evidence="7 8">
    <name type="scientific">Shewanella insulae</name>
    <dbReference type="NCBI Taxonomy" id="2681496"/>
    <lineage>
        <taxon>Bacteria</taxon>
        <taxon>Pseudomonadati</taxon>
        <taxon>Pseudomonadota</taxon>
        <taxon>Gammaproteobacteria</taxon>
        <taxon>Alteromonadales</taxon>
        <taxon>Shewanellaceae</taxon>
        <taxon>Shewanella</taxon>
    </lineage>
</organism>
<feature type="transmembrane region" description="Helical" evidence="6">
    <location>
        <begin position="153"/>
        <end position="171"/>
    </location>
</feature>
<evidence type="ECO:0000256" key="4">
    <source>
        <dbReference type="ARBA" id="ARBA00022989"/>
    </source>
</evidence>
<feature type="transmembrane region" description="Helical" evidence="6">
    <location>
        <begin position="43"/>
        <end position="61"/>
    </location>
</feature>
<name>A0A6L7I2R8_9GAMM</name>
<accession>A0A6L7I2R8</accession>
<sequence length="242" mass="27879">MLVSSVSAWRRPARNRRILVWARRGGRAPIICRPKRHFVINDVRWCALALLLVLGLSSGAFLLPQTWLHYLALINLLLLVQGRYLGGRLKGLLVIFTSQLAITSLLYLLLHGVERLPEGITAVCRILMAMIPGWWLSIACSPQRIGEVLSHCLPHKWTFVLAACFGILPYLGQETREIYQMQVMRGANIRLKSLWRPRHWHELIYCVLYPLLIQLLKLSKQMATAARLRQFGRHPKPTHWPF</sequence>
<feature type="transmembrane region" description="Helical" evidence="6">
    <location>
        <begin position="92"/>
        <end position="113"/>
    </location>
</feature>
<evidence type="ECO:0000256" key="1">
    <source>
        <dbReference type="ARBA" id="ARBA00004141"/>
    </source>
</evidence>
<keyword evidence="8" id="KW-1185">Reference proteome</keyword>
<evidence type="ECO:0000256" key="5">
    <source>
        <dbReference type="ARBA" id="ARBA00023136"/>
    </source>
</evidence>
<keyword evidence="3 6" id="KW-0812">Transmembrane</keyword>
<evidence type="ECO:0000256" key="6">
    <source>
        <dbReference type="SAM" id="Phobius"/>
    </source>
</evidence>
<protein>
    <submittedName>
        <fullName evidence="7">Cobalt ABC transporter permease</fullName>
    </submittedName>
</protein>
<proteinExistence type="inferred from homology"/>
<dbReference type="InterPro" id="IPR003339">
    <property type="entry name" value="ABC/ECF_trnsptr_transmembrane"/>
</dbReference>
<evidence type="ECO:0000313" key="7">
    <source>
        <dbReference type="EMBL" id="MXR69618.1"/>
    </source>
</evidence>
<dbReference type="CDD" id="cd16914">
    <property type="entry name" value="EcfT"/>
    <property type="match status" value="1"/>
</dbReference>
<comment type="similarity">
    <text evidence="2">Belongs to the CbiQ family.</text>
</comment>
<dbReference type="GO" id="GO:0005886">
    <property type="term" value="C:plasma membrane"/>
    <property type="evidence" value="ECO:0007669"/>
    <property type="project" value="UniProtKB-ARBA"/>
</dbReference>
<dbReference type="EMBL" id="WRPA01000011">
    <property type="protein sequence ID" value="MXR69618.1"/>
    <property type="molecule type" value="Genomic_DNA"/>
</dbReference>
<evidence type="ECO:0000256" key="3">
    <source>
        <dbReference type="ARBA" id="ARBA00022692"/>
    </source>
</evidence>
<dbReference type="AlphaFoldDB" id="A0A6L7I2R8"/>
<feature type="transmembrane region" description="Helical" evidence="6">
    <location>
        <begin position="119"/>
        <end position="141"/>
    </location>
</feature>
<gene>
    <name evidence="7" type="ORF">GNT65_13190</name>
</gene>
<keyword evidence="5 6" id="KW-0472">Membrane</keyword>
<evidence type="ECO:0000313" key="8">
    <source>
        <dbReference type="Proteomes" id="UP000474778"/>
    </source>
</evidence>
<keyword evidence="4 6" id="KW-1133">Transmembrane helix</keyword>
<dbReference type="Pfam" id="PF02361">
    <property type="entry name" value="CbiQ"/>
    <property type="match status" value="1"/>
</dbReference>
<evidence type="ECO:0000256" key="2">
    <source>
        <dbReference type="ARBA" id="ARBA00008564"/>
    </source>
</evidence>
<dbReference type="Proteomes" id="UP000474778">
    <property type="component" value="Unassembled WGS sequence"/>
</dbReference>
<comment type="caution">
    <text evidence="7">The sequence shown here is derived from an EMBL/GenBank/DDBJ whole genome shotgun (WGS) entry which is preliminary data.</text>
</comment>
<comment type="subcellular location">
    <subcellularLocation>
        <location evidence="1">Membrane</location>
        <topology evidence="1">Multi-pass membrane protein</topology>
    </subcellularLocation>
</comment>